<accession>A0A3M7SUI2</accession>
<proteinExistence type="predicted"/>
<dbReference type="Proteomes" id="UP000276133">
    <property type="component" value="Unassembled WGS sequence"/>
</dbReference>
<keyword evidence="3" id="KW-1185">Reference proteome</keyword>
<protein>
    <submittedName>
        <fullName evidence="2">Uncharacterized protein</fullName>
    </submittedName>
</protein>
<feature type="compositionally biased region" description="Basic and acidic residues" evidence="1">
    <location>
        <begin position="117"/>
        <end position="135"/>
    </location>
</feature>
<feature type="region of interest" description="Disordered" evidence="1">
    <location>
        <begin position="76"/>
        <end position="135"/>
    </location>
</feature>
<reference evidence="2 3" key="1">
    <citation type="journal article" date="2018" name="Sci. Rep.">
        <title>Genomic signatures of local adaptation to the degree of environmental predictability in rotifers.</title>
        <authorList>
            <person name="Franch-Gras L."/>
            <person name="Hahn C."/>
            <person name="Garcia-Roger E.M."/>
            <person name="Carmona M.J."/>
            <person name="Serra M."/>
            <person name="Gomez A."/>
        </authorList>
    </citation>
    <scope>NUCLEOTIDE SEQUENCE [LARGE SCALE GENOMIC DNA]</scope>
    <source>
        <strain evidence="2">HYR1</strain>
    </source>
</reference>
<comment type="caution">
    <text evidence="2">The sequence shown here is derived from an EMBL/GenBank/DDBJ whole genome shotgun (WGS) entry which is preliminary data.</text>
</comment>
<dbReference type="AlphaFoldDB" id="A0A3M7SUI2"/>
<sequence>MTCLKIEKIPHFTNGLKYHIKSALENFGDLVRYESISAQGKIQKYMNDGAYKLIKIDSLYTNVVRNRFRKKNMHWSTENEDNNDEDESDVEKPKVSRPRKKPKALELDHKKKIKSKKGTERVSNRINNDKKGSDAKEGKLCNDKFFCVSSGLEFFFVFCETHIVIATLCNFQSFIGYLGLQNSANLAEIRFQYVHAKIELGRQKNYLERQSISRSQSYDFLPFQSPSRTIYKCFLKNLYKSQEKSLNKLKNQSPDLHLTCYL</sequence>
<name>A0A3M7SUI2_BRAPC</name>
<evidence type="ECO:0000256" key="1">
    <source>
        <dbReference type="SAM" id="MobiDB-lite"/>
    </source>
</evidence>
<dbReference type="EMBL" id="REGN01000755">
    <property type="protein sequence ID" value="RNA39355.1"/>
    <property type="molecule type" value="Genomic_DNA"/>
</dbReference>
<feature type="compositionally biased region" description="Acidic residues" evidence="1">
    <location>
        <begin position="78"/>
        <end position="89"/>
    </location>
</feature>
<organism evidence="2 3">
    <name type="scientific">Brachionus plicatilis</name>
    <name type="common">Marine rotifer</name>
    <name type="synonym">Brachionus muelleri</name>
    <dbReference type="NCBI Taxonomy" id="10195"/>
    <lineage>
        <taxon>Eukaryota</taxon>
        <taxon>Metazoa</taxon>
        <taxon>Spiralia</taxon>
        <taxon>Gnathifera</taxon>
        <taxon>Rotifera</taxon>
        <taxon>Eurotatoria</taxon>
        <taxon>Monogononta</taxon>
        <taxon>Pseudotrocha</taxon>
        <taxon>Ploima</taxon>
        <taxon>Brachionidae</taxon>
        <taxon>Brachionus</taxon>
    </lineage>
</organism>
<evidence type="ECO:0000313" key="2">
    <source>
        <dbReference type="EMBL" id="RNA39355.1"/>
    </source>
</evidence>
<evidence type="ECO:0000313" key="3">
    <source>
        <dbReference type="Proteomes" id="UP000276133"/>
    </source>
</evidence>
<gene>
    <name evidence="2" type="ORF">BpHYR1_033129</name>
</gene>